<dbReference type="AlphaFoldDB" id="J9GBG6"/>
<dbReference type="InterPro" id="IPR017896">
    <property type="entry name" value="4Fe4S_Fe-S-bd"/>
</dbReference>
<evidence type="ECO:0000259" key="1">
    <source>
        <dbReference type="PROSITE" id="PS51379"/>
    </source>
</evidence>
<accession>J9GBG6</accession>
<dbReference type="SUPFAM" id="SSF52540">
    <property type="entry name" value="P-loop containing nucleoside triphosphate hydrolases"/>
    <property type="match status" value="1"/>
</dbReference>
<evidence type="ECO:0000313" key="2">
    <source>
        <dbReference type="EMBL" id="EJW96764.1"/>
    </source>
</evidence>
<proteinExistence type="predicted"/>
<dbReference type="PROSITE" id="PS00198">
    <property type="entry name" value="4FE4S_FER_1"/>
    <property type="match status" value="1"/>
</dbReference>
<reference evidence="2" key="1">
    <citation type="journal article" date="2012" name="PLoS ONE">
        <title>Gene sets for utilization of primary and secondary nutrition supplies in the distal gut of endangered iberian lynx.</title>
        <authorList>
            <person name="Alcaide M."/>
            <person name="Messina E."/>
            <person name="Richter M."/>
            <person name="Bargiela R."/>
            <person name="Peplies J."/>
            <person name="Huws S.A."/>
            <person name="Newbold C.J."/>
            <person name="Golyshin P.N."/>
            <person name="Simon M.A."/>
            <person name="Lopez G."/>
            <person name="Yakimov M.M."/>
            <person name="Ferrer M."/>
        </authorList>
    </citation>
    <scope>NUCLEOTIDE SEQUENCE</scope>
</reference>
<dbReference type="PANTHER" id="PTHR43534">
    <property type="entry name" value="MIND SUPERFAMILY P-LOOP ATPASE CONTAINING AN INSERTED FERREDOXIN DOMAIN"/>
    <property type="match status" value="1"/>
</dbReference>
<dbReference type="InterPro" id="IPR017900">
    <property type="entry name" value="4Fe4S_Fe_S_CS"/>
</dbReference>
<dbReference type="Pfam" id="PF01656">
    <property type="entry name" value="CbiA"/>
    <property type="match status" value="1"/>
</dbReference>
<dbReference type="InterPro" id="IPR002586">
    <property type="entry name" value="CobQ/CobB/MinD/ParA_Nub-bd_dom"/>
</dbReference>
<feature type="domain" description="4Fe-4S ferredoxin-type" evidence="1">
    <location>
        <begin position="89"/>
        <end position="117"/>
    </location>
</feature>
<gene>
    <name evidence="2" type="ORF">EVA_15129</name>
</gene>
<sequence length="289" mass="31161">MKVAVISGKGGSGKSSVTAAWLSLSRHVVAVDCDVDASNLPLLFSHEVIAHEGFVSGEDIYVDTKRCIGCGICVETCAFQALEIGTEVFPVPRDFLCEGCGCCLRVCPQHALSLVAEARSQIYTARLLRSDHHLVYGHLKPGDDNSGKMIARMREVADAEMVAIGADLQLLDGPPGIGCPVLSTLTGMDRVVLVCEPTLSGFADLQRAYRVAASFCKALFVVINKCDINSDNAQQIRDFCATYHLPVVAELPFDRKMVEAQLNCCSLVDYAPQSDGAEALRKAYALVFQ</sequence>
<feature type="domain" description="4Fe-4S ferredoxin-type" evidence="1">
    <location>
        <begin position="58"/>
        <end position="87"/>
    </location>
</feature>
<dbReference type="PROSITE" id="PS51379">
    <property type="entry name" value="4FE4S_FER_2"/>
    <property type="match status" value="2"/>
</dbReference>
<dbReference type="InterPro" id="IPR027417">
    <property type="entry name" value="P-loop_NTPase"/>
</dbReference>
<organism evidence="2">
    <name type="scientific">gut metagenome</name>
    <dbReference type="NCBI Taxonomy" id="749906"/>
    <lineage>
        <taxon>unclassified sequences</taxon>
        <taxon>metagenomes</taxon>
        <taxon>organismal metagenomes</taxon>
    </lineage>
</organism>
<dbReference type="EMBL" id="AMCI01005116">
    <property type="protein sequence ID" value="EJW96764.1"/>
    <property type="molecule type" value="Genomic_DNA"/>
</dbReference>
<dbReference type="Gene3D" id="3.30.70.20">
    <property type="match status" value="1"/>
</dbReference>
<dbReference type="Pfam" id="PF00037">
    <property type="entry name" value="Fer4"/>
    <property type="match status" value="1"/>
</dbReference>
<dbReference type="PANTHER" id="PTHR43534:SF1">
    <property type="entry name" value="4FE-4S CLUSTER CONTAINING PARA FAMILY ATPASE PROTEIN"/>
    <property type="match status" value="1"/>
</dbReference>
<name>J9GBG6_9ZZZZ</name>
<dbReference type="Gene3D" id="3.40.50.300">
    <property type="entry name" value="P-loop containing nucleotide triphosphate hydrolases"/>
    <property type="match status" value="1"/>
</dbReference>
<comment type="caution">
    <text evidence="2">The sequence shown here is derived from an EMBL/GenBank/DDBJ whole genome shotgun (WGS) entry which is preliminary data.</text>
</comment>
<protein>
    <submittedName>
        <fullName evidence="2">Cobyrinic acid ac-diamide synthase</fullName>
    </submittedName>
</protein>